<dbReference type="AlphaFoldDB" id="A0A2Z6QWD1"/>
<proteinExistence type="predicted"/>
<name>A0A2Z6QWD1_9GLOM</name>
<comment type="caution">
    <text evidence="1">The sequence shown here is derived from an EMBL/GenBank/DDBJ whole genome shotgun (WGS) entry which is preliminary data.</text>
</comment>
<gene>
    <name evidence="1" type="ORF">RclHR1_22400001</name>
</gene>
<protein>
    <submittedName>
        <fullName evidence="1">Uncharacterized protein</fullName>
    </submittedName>
</protein>
<evidence type="ECO:0000313" key="2">
    <source>
        <dbReference type="Proteomes" id="UP000247702"/>
    </source>
</evidence>
<sequence length="93" mass="11239">MYFMCCEQRHATPISYAATISNCDFGIDHMTYRSDLLIDIKALKKNIYFFINSKKFFFFRDGLDSDFSIEFWNETAPKLKELRLQWIFENRKN</sequence>
<accession>A0A2Z6QWD1</accession>
<dbReference type="EMBL" id="BEXD01001381">
    <property type="protein sequence ID" value="GBB93865.1"/>
    <property type="molecule type" value="Genomic_DNA"/>
</dbReference>
<reference evidence="1 2" key="1">
    <citation type="submission" date="2017-11" db="EMBL/GenBank/DDBJ databases">
        <title>The genome of Rhizophagus clarus HR1 reveals common genetic basis of auxotrophy among arbuscular mycorrhizal fungi.</title>
        <authorList>
            <person name="Kobayashi Y."/>
        </authorList>
    </citation>
    <scope>NUCLEOTIDE SEQUENCE [LARGE SCALE GENOMIC DNA]</scope>
    <source>
        <strain evidence="1 2">HR1</strain>
    </source>
</reference>
<dbReference type="Proteomes" id="UP000247702">
    <property type="component" value="Unassembled WGS sequence"/>
</dbReference>
<evidence type="ECO:0000313" key="1">
    <source>
        <dbReference type="EMBL" id="GBB93865.1"/>
    </source>
</evidence>
<organism evidence="1 2">
    <name type="scientific">Rhizophagus clarus</name>
    <dbReference type="NCBI Taxonomy" id="94130"/>
    <lineage>
        <taxon>Eukaryota</taxon>
        <taxon>Fungi</taxon>
        <taxon>Fungi incertae sedis</taxon>
        <taxon>Mucoromycota</taxon>
        <taxon>Glomeromycotina</taxon>
        <taxon>Glomeromycetes</taxon>
        <taxon>Glomerales</taxon>
        <taxon>Glomeraceae</taxon>
        <taxon>Rhizophagus</taxon>
    </lineage>
</organism>
<keyword evidence="2" id="KW-1185">Reference proteome</keyword>